<protein>
    <submittedName>
        <fullName evidence="1">Uncharacterized protein</fullName>
    </submittedName>
</protein>
<reference evidence="1" key="1">
    <citation type="submission" date="2022-07" db="EMBL/GenBank/DDBJ databases">
        <authorList>
            <person name="Macas J."/>
            <person name="Novak P."/>
            <person name="Neumann P."/>
        </authorList>
    </citation>
    <scope>NUCLEOTIDE SEQUENCE</scope>
</reference>
<dbReference type="AlphaFoldDB" id="A0A9P0ZUN8"/>
<sequence length="144" mass="15918">MVFKIIIGWPSNKSFSHHLLSLVLESSFSVLKISLLNMSIFLFRFNAYLLSVDDPGTSLADLSSEICSWGYIVNRGSPCILSRSSSTIASSSLLQDQLTPFPNKVSFAILDISLRGISSRRQERLGRWKNSNGISLESGEESIS</sequence>
<dbReference type="EMBL" id="CAMAPE010000054">
    <property type="protein sequence ID" value="CAH9111165.1"/>
    <property type="molecule type" value="Genomic_DNA"/>
</dbReference>
<proteinExistence type="predicted"/>
<gene>
    <name evidence="1" type="ORF">CEURO_LOCUS19118</name>
</gene>
<accession>A0A9P0ZUN8</accession>
<comment type="caution">
    <text evidence="1">The sequence shown here is derived from an EMBL/GenBank/DDBJ whole genome shotgun (WGS) entry which is preliminary data.</text>
</comment>
<dbReference type="Proteomes" id="UP001152484">
    <property type="component" value="Unassembled WGS sequence"/>
</dbReference>
<evidence type="ECO:0000313" key="2">
    <source>
        <dbReference type="Proteomes" id="UP001152484"/>
    </source>
</evidence>
<name>A0A9P0ZUN8_CUSEU</name>
<evidence type="ECO:0000313" key="1">
    <source>
        <dbReference type="EMBL" id="CAH9111165.1"/>
    </source>
</evidence>
<keyword evidence="2" id="KW-1185">Reference proteome</keyword>
<organism evidence="1 2">
    <name type="scientific">Cuscuta europaea</name>
    <name type="common">European dodder</name>
    <dbReference type="NCBI Taxonomy" id="41803"/>
    <lineage>
        <taxon>Eukaryota</taxon>
        <taxon>Viridiplantae</taxon>
        <taxon>Streptophyta</taxon>
        <taxon>Embryophyta</taxon>
        <taxon>Tracheophyta</taxon>
        <taxon>Spermatophyta</taxon>
        <taxon>Magnoliopsida</taxon>
        <taxon>eudicotyledons</taxon>
        <taxon>Gunneridae</taxon>
        <taxon>Pentapetalae</taxon>
        <taxon>asterids</taxon>
        <taxon>lamiids</taxon>
        <taxon>Solanales</taxon>
        <taxon>Convolvulaceae</taxon>
        <taxon>Cuscuteae</taxon>
        <taxon>Cuscuta</taxon>
        <taxon>Cuscuta subgen. Cuscuta</taxon>
    </lineage>
</organism>